<accession>A0ACB8AVD1</accession>
<evidence type="ECO:0000313" key="2">
    <source>
        <dbReference type="Proteomes" id="UP000790709"/>
    </source>
</evidence>
<proteinExistence type="predicted"/>
<organism evidence="1 2">
    <name type="scientific">Leucogyrophana mollusca</name>
    <dbReference type="NCBI Taxonomy" id="85980"/>
    <lineage>
        <taxon>Eukaryota</taxon>
        <taxon>Fungi</taxon>
        <taxon>Dikarya</taxon>
        <taxon>Basidiomycota</taxon>
        <taxon>Agaricomycotina</taxon>
        <taxon>Agaricomycetes</taxon>
        <taxon>Agaricomycetidae</taxon>
        <taxon>Boletales</taxon>
        <taxon>Boletales incertae sedis</taxon>
        <taxon>Leucogyrophana</taxon>
    </lineage>
</organism>
<name>A0ACB8AVD1_9AGAM</name>
<gene>
    <name evidence="1" type="ORF">BV22DRAFT_1026271</name>
</gene>
<reference evidence="1" key="1">
    <citation type="journal article" date="2021" name="New Phytol.">
        <title>Evolutionary innovations through gain and loss of genes in the ectomycorrhizal Boletales.</title>
        <authorList>
            <person name="Wu G."/>
            <person name="Miyauchi S."/>
            <person name="Morin E."/>
            <person name="Kuo A."/>
            <person name="Drula E."/>
            <person name="Varga T."/>
            <person name="Kohler A."/>
            <person name="Feng B."/>
            <person name="Cao Y."/>
            <person name="Lipzen A."/>
            <person name="Daum C."/>
            <person name="Hundley H."/>
            <person name="Pangilinan J."/>
            <person name="Johnson J."/>
            <person name="Barry K."/>
            <person name="LaButti K."/>
            <person name="Ng V."/>
            <person name="Ahrendt S."/>
            <person name="Min B."/>
            <person name="Choi I.G."/>
            <person name="Park H."/>
            <person name="Plett J.M."/>
            <person name="Magnuson J."/>
            <person name="Spatafora J.W."/>
            <person name="Nagy L.G."/>
            <person name="Henrissat B."/>
            <person name="Grigoriev I.V."/>
            <person name="Yang Z.L."/>
            <person name="Xu J."/>
            <person name="Martin F.M."/>
        </authorList>
    </citation>
    <scope>NUCLEOTIDE SEQUENCE</scope>
    <source>
        <strain evidence="1">KUC20120723A-06</strain>
    </source>
</reference>
<comment type="caution">
    <text evidence="1">The sequence shown here is derived from an EMBL/GenBank/DDBJ whole genome shotgun (WGS) entry which is preliminary data.</text>
</comment>
<protein>
    <submittedName>
        <fullName evidence="1">Uncharacterized protein</fullName>
    </submittedName>
</protein>
<keyword evidence="2" id="KW-1185">Reference proteome</keyword>
<evidence type="ECO:0000313" key="1">
    <source>
        <dbReference type="EMBL" id="KAH7917481.1"/>
    </source>
</evidence>
<dbReference type="EMBL" id="MU267046">
    <property type="protein sequence ID" value="KAH7917481.1"/>
    <property type="molecule type" value="Genomic_DNA"/>
</dbReference>
<sequence>MQLCIAVYVTLNGFKAFTLFDSGSTTDSISLQAVRVVKLPVFTLEDSVSLQLGCMGSRSKIFYSAELAVEFASIDAKHHFNVINIDRYDCILGTHFMRRYGVMLDFQTNTICVGGKPYPYPTLSVGEEAAVVSNRQQQVAQVRQPQRASSKQE</sequence>
<dbReference type="Proteomes" id="UP000790709">
    <property type="component" value="Unassembled WGS sequence"/>
</dbReference>